<organism evidence="2 3">
    <name type="scientific">Streptomyces lomondensis</name>
    <dbReference type="NCBI Taxonomy" id="68229"/>
    <lineage>
        <taxon>Bacteria</taxon>
        <taxon>Bacillati</taxon>
        <taxon>Actinomycetota</taxon>
        <taxon>Actinomycetes</taxon>
        <taxon>Kitasatosporales</taxon>
        <taxon>Streptomycetaceae</taxon>
        <taxon>Streptomyces</taxon>
    </lineage>
</organism>
<accession>A0ABQ2X062</accession>
<gene>
    <name evidence="2" type="ORF">GCM10010383_17440</name>
</gene>
<protein>
    <submittedName>
        <fullName evidence="2">Uncharacterized protein</fullName>
    </submittedName>
</protein>
<evidence type="ECO:0000313" key="3">
    <source>
        <dbReference type="Proteomes" id="UP000617743"/>
    </source>
</evidence>
<evidence type="ECO:0000256" key="1">
    <source>
        <dbReference type="SAM" id="MobiDB-lite"/>
    </source>
</evidence>
<feature type="region of interest" description="Disordered" evidence="1">
    <location>
        <begin position="1"/>
        <end position="37"/>
    </location>
</feature>
<name>A0ABQ2X062_9ACTN</name>
<keyword evidence="3" id="KW-1185">Reference proteome</keyword>
<comment type="caution">
    <text evidence="2">The sequence shown here is derived from an EMBL/GenBank/DDBJ whole genome shotgun (WGS) entry which is preliminary data.</text>
</comment>
<dbReference type="EMBL" id="BMWC01000002">
    <property type="protein sequence ID" value="GGW88795.1"/>
    <property type="molecule type" value="Genomic_DNA"/>
</dbReference>
<proteinExistence type="predicted"/>
<sequence>MLRASACHNYSPEPPGDAAVPAEPRVPGSSLAEKGPPCRGIVGSEAGSRGFAASWGPLGDLSPTSLRWVTPTANARLTPAAARGRLDDDSMLTDKEALAPRSPLHCAVPPAQRFAHANHLGLNLCERRHGGEPSAITM</sequence>
<reference evidence="3" key="1">
    <citation type="journal article" date="2019" name="Int. J. Syst. Evol. Microbiol.">
        <title>The Global Catalogue of Microorganisms (GCM) 10K type strain sequencing project: providing services to taxonomists for standard genome sequencing and annotation.</title>
        <authorList>
            <consortium name="The Broad Institute Genomics Platform"/>
            <consortium name="The Broad Institute Genome Sequencing Center for Infectious Disease"/>
            <person name="Wu L."/>
            <person name="Ma J."/>
        </authorList>
    </citation>
    <scope>NUCLEOTIDE SEQUENCE [LARGE SCALE GENOMIC DNA]</scope>
    <source>
        <strain evidence="3">JCM 4866</strain>
    </source>
</reference>
<evidence type="ECO:0000313" key="2">
    <source>
        <dbReference type="EMBL" id="GGW88795.1"/>
    </source>
</evidence>
<dbReference type="Proteomes" id="UP000617743">
    <property type="component" value="Unassembled WGS sequence"/>
</dbReference>